<name>A0A395W890_9FIRM</name>
<accession>A0A395W890</accession>
<dbReference type="SUPFAM" id="SSF51261">
    <property type="entry name" value="Duplicated hybrid motif"/>
    <property type="match status" value="1"/>
</dbReference>
<dbReference type="GeneID" id="66580237"/>
<dbReference type="Proteomes" id="UP000265489">
    <property type="component" value="Unassembled WGS sequence"/>
</dbReference>
<dbReference type="AlphaFoldDB" id="A0A395W890"/>
<comment type="caution">
    <text evidence="2">The sequence shown here is derived from an EMBL/GenBank/DDBJ whole genome shotgun (WGS) entry which is preliminary data.</text>
</comment>
<gene>
    <name evidence="2" type="ORF">DWW32_09480</name>
</gene>
<dbReference type="PANTHER" id="PTHR21666:SF270">
    <property type="entry name" value="MUREIN HYDROLASE ACTIVATOR ENVC"/>
    <property type="match status" value="1"/>
</dbReference>
<dbReference type="EMBL" id="QRYQ01000020">
    <property type="protein sequence ID" value="RGU90027.1"/>
    <property type="molecule type" value="Genomic_DNA"/>
</dbReference>
<evidence type="ECO:0000259" key="1">
    <source>
        <dbReference type="Pfam" id="PF01551"/>
    </source>
</evidence>
<organism evidence="2 3">
    <name type="scientific">Holdemanella biformis</name>
    <dbReference type="NCBI Taxonomy" id="1735"/>
    <lineage>
        <taxon>Bacteria</taxon>
        <taxon>Bacillati</taxon>
        <taxon>Bacillota</taxon>
        <taxon>Erysipelotrichia</taxon>
        <taxon>Erysipelotrichales</taxon>
        <taxon>Erysipelotrichaceae</taxon>
        <taxon>Holdemanella</taxon>
    </lineage>
</organism>
<feature type="domain" description="M23ase beta-sheet core" evidence="1">
    <location>
        <begin position="242"/>
        <end position="353"/>
    </location>
</feature>
<sequence length="395" mass="44526">MKYISLFVCFFIGLQTLNVPDYERLISNIESKVEIVDESKASFLSLKCRDVTNAIQIEKADLICRIEIQSQKKDKLESKYIQKKNYYELKKLEYGLDLNAIQKQDCMIQSYWIDKDLTKCFNEYKCSQNQYLKSRKQWKKNKHKLDLCESYLTRLDNCQKRLFERFSSLSQFNDLGEFDQDAMIAGNDALPAYGGYEILENKGMSCLVDGNYAIDTYSSFWQNPVENGTISARCWSYPDGSLHLGLDIASSMYSDVYALANGIVLYAHAPVESNNGYLGNMCGWPSGAGNSICMVVAVHDKLYAVSYAHLSNEIYVTSGQQVSQKTVIAKSGNSGNSTGPHTHIEVFELKQDLNSTVEYFRNSGADFSFGCGFNAAATCSDYACRIDPEIVLEGL</sequence>
<dbReference type="CDD" id="cd12797">
    <property type="entry name" value="M23_peptidase"/>
    <property type="match status" value="1"/>
</dbReference>
<dbReference type="PANTHER" id="PTHR21666">
    <property type="entry name" value="PEPTIDASE-RELATED"/>
    <property type="match status" value="1"/>
</dbReference>
<evidence type="ECO:0000313" key="3">
    <source>
        <dbReference type="Proteomes" id="UP000265489"/>
    </source>
</evidence>
<dbReference type="Pfam" id="PF01551">
    <property type="entry name" value="Peptidase_M23"/>
    <property type="match status" value="1"/>
</dbReference>
<dbReference type="GO" id="GO:0004222">
    <property type="term" value="F:metalloendopeptidase activity"/>
    <property type="evidence" value="ECO:0007669"/>
    <property type="project" value="TreeGrafter"/>
</dbReference>
<dbReference type="InterPro" id="IPR016047">
    <property type="entry name" value="M23ase_b-sheet_dom"/>
</dbReference>
<dbReference type="InterPro" id="IPR011055">
    <property type="entry name" value="Dup_hybrid_motif"/>
</dbReference>
<proteinExistence type="predicted"/>
<dbReference type="Gene3D" id="2.70.70.10">
    <property type="entry name" value="Glucose Permease (Domain IIA)"/>
    <property type="match status" value="1"/>
</dbReference>
<dbReference type="InterPro" id="IPR050570">
    <property type="entry name" value="Cell_wall_metabolism_enzyme"/>
</dbReference>
<protein>
    <submittedName>
        <fullName evidence="2">M23 family peptidase</fullName>
    </submittedName>
</protein>
<evidence type="ECO:0000313" key="2">
    <source>
        <dbReference type="EMBL" id="RGU90027.1"/>
    </source>
</evidence>
<dbReference type="RefSeq" id="WP_118325595.1">
    <property type="nucleotide sequence ID" value="NZ_CATXNH010000017.1"/>
</dbReference>
<reference evidence="2 3" key="1">
    <citation type="submission" date="2018-08" db="EMBL/GenBank/DDBJ databases">
        <title>A genome reference for cultivated species of the human gut microbiota.</title>
        <authorList>
            <person name="Zou Y."/>
            <person name="Xue W."/>
            <person name="Luo G."/>
        </authorList>
    </citation>
    <scope>NUCLEOTIDE SEQUENCE [LARGE SCALE GENOMIC DNA]</scope>
    <source>
        <strain evidence="2 3">AF15-20</strain>
    </source>
</reference>